<keyword evidence="2" id="KW-1185">Reference proteome</keyword>
<organism evidence="1 2">
    <name type="scientific">Salix dunnii</name>
    <dbReference type="NCBI Taxonomy" id="1413687"/>
    <lineage>
        <taxon>Eukaryota</taxon>
        <taxon>Viridiplantae</taxon>
        <taxon>Streptophyta</taxon>
        <taxon>Embryophyta</taxon>
        <taxon>Tracheophyta</taxon>
        <taxon>Spermatophyta</taxon>
        <taxon>Magnoliopsida</taxon>
        <taxon>eudicotyledons</taxon>
        <taxon>Gunneridae</taxon>
        <taxon>Pentapetalae</taxon>
        <taxon>rosids</taxon>
        <taxon>fabids</taxon>
        <taxon>Malpighiales</taxon>
        <taxon>Salicaceae</taxon>
        <taxon>Saliceae</taxon>
        <taxon>Salix</taxon>
    </lineage>
</organism>
<dbReference type="Proteomes" id="UP000657918">
    <property type="component" value="Unassembled WGS sequence"/>
</dbReference>
<evidence type="ECO:0000313" key="2">
    <source>
        <dbReference type="Proteomes" id="UP000657918"/>
    </source>
</evidence>
<accession>A0A835MRI2</accession>
<gene>
    <name evidence="1" type="ORF">SADUNF_Sadunf10G0068100</name>
</gene>
<sequence>MKNTGLLAILIPGYLGTWRNNEEWCTHKGSQMDGELPDFRAPLKRSDGLSLRRVKEGLCSRDEAYL</sequence>
<comment type="caution">
    <text evidence="1">The sequence shown here is derived from an EMBL/GenBank/DDBJ whole genome shotgun (WGS) entry which is preliminary data.</text>
</comment>
<protein>
    <submittedName>
        <fullName evidence="1">Uncharacterized protein</fullName>
    </submittedName>
</protein>
<dbReference type="OrthoDB" id="6029at2759"/>
<name>A0A835MRI2_9ROSI</name>
<reference evidence="1 2" key="1">
    <citation type="submission" date="2020-10" db="EMBL/GenBank/DDBJ databases">
        <title>Plant Genome Project.</title>
        <authorList>
            <person name="Zhang R.-G."/>
        </authorList>
    </citation>
    <scope>NUCLEOTIDE SEQUENCE [LARGE SCALE GENOMIC DNA]</scope>
    <source>
        <strain evidence="1">FAFU-HL-1</strain>
        <tissue evidence="1">Leaf</tissue>
    </source>
</reference>
<proteinExistence type="predicted"/>
<dbReference type="EMBL" id="JADGMS010000010">
    <property type="protein sequence ID" value="KAF9673864.1"/>
    <property type="molecule type" value="Genomic_DNA"/>
</dbReference>
<dbReference type="AlphaFoldDB" id="A0A835MRI2"/>
<evidence type="ECO:0000313" key="1">
    <source>
        <dbReference type="EMBL" id="KAF9673864.1"/>
    </source>
</evidence>